<proteinExistence type="inferred from homology"/>
<dbReference type="PANTHER" id="PTHR33508">
    <property type="entry name" value="UPF0056 MEMBRANE PROTEIN YHCE"/>
    <property type="match status" value="1"/>
</dbReference>
<dbReference type="AlphaFoldDB" id="A0A1Z4C5G6"/>
<feature type="transmembrane region" description="Helical" evidence="7">
    <location>
        <begin position="73"/>
        <end position="93"/>
    </location>
</feature>
<dbReference type="KEGG" id="mpsy:CEK71_15305"/>
<evidence type="ECO:0000256" key="7">
    <source>
        <dbReference type="RuleBase" id="RU362048"/>
    </source>
</evidence>
<evidence type="ECO:0000313" key="8">
    <source>
        <dbReference type="EMBL" id="ASF48787.1"/>
    </source>
</evidence>
<comment type="subcellular location">
    <subcellularLocation>
        <location evidence="1 7">Cell membrane</location>
        <topology evidence="1 7">Multi-pass membrane protein</topology>
    </subcellularLocation>
</comment>
<dbReference type="Proteomes" id="UP000197019">
    <property type="component" value="Chromosome"/>
</dbReference>
<protein>
    <recommendedName>
        <fullName evidence="7">UPF0056 membrane protein</fullName>
    </recommendedName>
</protein>
<name>A0A1Z4C5G6_9GAMM</name>
<evidence type="ECO:0000313" key="9">
    <source>
        <dbReference type="Proteomes" id="UP000197019"/>
    </source>
</evidence>
<feature type="transmembrane region" description="Helical" evidence="7">
    <location>
        <begin position="42"/>
        <end position="61"/>
    </location>
</feature>
<dbReference type="OrthoDB" id="21094at2"/>
<feature type="transmembrane region" description="Helical" evidence="7">
    <location>
        <begin position="6"/>
        <end position="30"/>
    </location>
</feature>
<comment type="similarity">
    <text evidence="2 7">Belongs to the UPF0056 (MarC) family.</text>
</comment>
<gene>
    <name evidence="8" type="ORF">CEK71_15305</name>
</gene>
<keyword evidence="9" id="KW-1185">Reference proteome</keyword>
<reference evidence="8 9" key="1">
    <citation type="submission" date="2017-06" db="EMBL/GenBank/DDBJ databases">
        <title>Genome Sequencing of the methanotroph Methylovulum psychrotolerants str. HV10-M2 isolated from a high-altitude environment.</title>
        <authorList>
            <person name="Mateos-Rivera A."/>
        </authorList>
    </citation>
    <scope>NUCLEOTIDE SEQUENCE [LARGE SCALE GENOMIC DNA]</scope>
    <source>
        <strain evidence="8 9">HV10_M2</strain>
    </source>
</reference>
<dbReference type="EMBL" id="CP022129">
    <property type="protein sequence ID" value="ASF48787.1"/>
    <property type="molecule type" value="Genomic_DNA"/>
</dbReference>
<dbReference type="RefSeq" id="WP_088621648.1">
    <property type="nucleotide sequence ID" value="NZ_CP022129.1"/>
</dbReference>
<evidence type="ECO:0000256" key="6">
    <source>
        <dbReference type="ARBA" id="ARBA00023136"/>
    </source>
</evidence>
<dbReference type="InterPro" id="IPR002771">
    <property type="entry name" value="Multi_antbiot-R_MarC"/>
</dbReference>
<keyword evidence="6 7" id="KW-0472">Membrane</keyword>
<dbReference type="PANTHER" id="PTHR33508:SF1">
    <property type="entry name" value="UPF0056 MEMBRANE PROTEIN YHCE"/>
    <property type="match status" value="1"/>
</dbReference>
<keyword evidence="3" id="KW-1003">Cell membrane</keyword>
<dbReference type="NCBIfam" id="TIGR00427">
    <property type="entry name" value="NAAT family transporter"/>
    <property type="match status" value="1"/>
</dbReference>
<sequence>MLNWHDYLQLLAGLVSVVNPIGVIPMFIALTNDRPPAERRRTAITCAFSVATVLAITLVAGEPILHFLGIGLPSFRVAGGLLIMMMGFSMLHANNDRARHTPEEQAESFEKDSIAVVPLAIPLLSGPGAISTMIVYGHSGHSLGHFLLVGSVILSVAVFVLLTLLAAPKIADVMGSTGMNVVTRVMGLFLTSIAVEFIATGLGELFPVLLKTAT</sequence>
<evidence type="ECO:0000256" key="5">
    <source>
        <dbReference type="ARBA" id="ARBA00022989"/>
    </source>
</evidence>
<dbReference type="GO" id="GO:0005886">
    <property type="term" value="C:plasma membrane"/>
    <property type="evidence" value="ECO:0007669"/>
    <property type="project" value="UniProtKB-SubCell"/>
</dbReference>
<evidence type="ECO:0000256" key="1">
    <source>
        <dbReference type="ARBA" id="ARBA00004651"/>
    </source>
</evidence>
<accession>A0A1Z4C5G6</accession>
<keyword evidence="4 7" id="KW-0812">Transmembrane</keyword>
<evidence type="ECO:0000256" key="3">
    <source>
        <dbReference type="ARBA" id="ARBA00022475"/>
    </source>
</evidence>
<evidence type="ECO:0000256" key="4">
    <source>
        <dbReference type="ARBA" id="ARBA00022692"/>
    </source>
</evidence>
<feature type="transmembrane region" description="Helical" evidence="7">
    <location>
        <begin position="143"/>
        <end position="167"/>
    </location>
</feature>
<dbReference type="Pfam" id="PF01914">
    <property type="entry name" value="MarC"/>
    <property type="match status" value="1"/>
</dbReference>
<feature type="transmembrane region" description="Helical" evidence="7">
    <location>
        <begin position="188"/>
        <end position="210"/>
    </location>
</feature>
<keyword evidence="5 7" id="KW-1133">Transmembrane helix</keyword>
<feature type="transmembrane region" description="Helical" evidence="7">
    <location>
        <begin position="114"/>
        <end position="137"/>
    </location>
</feature>
<organism evidence="8 9">
    <name type="scientific">Methylovulum psychrotolerans</name>
    <dbReference type="NCBI Taxonomy" id="1704499"/>
    <lineage>
        <taxon>Bacteria</taxon>
        <taxon>Pseudomonadati</taxon>
        <taxon>Pseudomonadota</taxon>
        <taxon>Gammaproteobacteria</taxon>
        <taxon>Methylococcales</taxon>
        <taxon>Methylococcaceae</taxon>
        <taxon>Methylovulum</taxon>
    </lineage>
</organism>
<evidence type="ECO:0000256" key="2">
    <source>
        <dbReference type="ARBA" id="ARBA00009784"/>
    </source>
</evidence>